<reference evidence="2 3" key="1">
    <citation type="submission" date="2018-11" db="EMBL/GenBank/DDBJ databases">
        <title>Draft genome sequence of Cellulomonas takizawaensis strain TKZ-21.</title>
        <authorList>
            <person name="Yamamura H."/>
            <person name="Hayashi T."/>
            <person name="Hamada M."/>
            <person name="Serisawa Y."/>
            <person name="Matsuyama K."/>
            <person name="Nakagawa Y."/>
            <person name="Otoguro M."/>
            <person name="Yanagida F."/>
            <person name="Hayakawa M."/>
        </authorList>
    </citation>
    <scope>NUCLEOTIDE SEQUENCE [LARGE SCALE GENOMIC DNA]</scope>
    <source>
        <strain evidence="2 3">TKZ-21</strain>
    </source>
</reference>
<keyword evidence="2" id="KW-0670">Pyruvate</keyword>
<keyword evidence="3" id="KW-1185">Reference proteome</keyword>
<dbReference type="OrthoDB" id="9771433at2"/>
<evidence type="ECO:0000313" key="3">
    <source>
        <dbReference type="Proteomes" id="UP000288246"/>
    </source>
</evidence>
<dbReference type="Pfam" id="PF13714">
    <property type="entry name" value="PEP_mutase"/>
    <property type="match status" value="1"/>
</dbReference>
<evidence type="ECO:0000256" key="1">
    <source>
        <dbReference type="ARBA" id="ARBA00038455"/>
    </source>
</evidence>
<dbReference type="Gene3D" id="3.20.20.60">
    <property type="entry name" value="Phosphoenolpyruvate-binding domains"/>
    <property type="match status" value="1"/>
</dbReference>
<proteinExistence type="inferred from homology"/>
<dbReference type="SUPFAM" id="SSF51621">
    <property type="entry name" value="Phosphoenolpyruvate/pyruvate domain"/>
    <property type="match status" value="1"/>
</dbReference>
<dbReference type="EMBL" id="BHYL01000084">
    <property type="protein sequence ID" value="GCD19633.1"/>
    <property type="molecule type" value="Genomic_DNA"/>
</dbReference>
<organism evidence="2 3">
    <name type="scientific">Cellulomonas algicola</name>
    <dbReference type="NCBI Taxonomy" id="2071633"/>
    <lineage>
        <taxon>Bacteria</taxon>
        <taxon>Bacillati</taxon>
        <taxon>Actinomycetota</taxon>
        <taxon>Actinomycetes</taxon>
        <taxon>Micrococcales</taxon>
        <taxon>Cellulomonadaceae</taxon>
        <taxon>Cellulomonas</taxon>
    </lineage>
</organism>
<dbReference type="InterPro" id="IPR015813">
    <property type="entry name" value="Pyrv/PenolPyrv_kinase-like_dom"/>
</dbReference>
<dbReference type="AlphaFoldDB" id="A0A401UY69"/>
<name>A0A401UY69_9CELL</name>
<dbReference type="GO" id="GO:0003824">
    <property type="term" value="F:catalytic activity"/>
    <property type="evidence" value="ECO:0007669"/>
    <property type="project" value="InterPro"/>
</dbReference>
<gene>
    <name evidence="2" type="primary">pepM</name>
    <name evidence="2" type="ORF">CTKZ_11950</name>
</gene>
<evidence type="ECO:0000313" key="2">
    <source>
        <dbReference type="EMBL" id="GCD19633.1"/>
    </source>
</evidence>
<dbReference type="InterPro" id="IPR039556">
    <property type="entry name" value="ICL/PEPM"/>
</dbReference>
<dbReference type="Proteomes" id="UP000288246">
    <property type="component" value="Unassembled WGS sequence"/>
</dbReference>
<comment type="similarity">
    <text evidence="1">Belongs to the isocitrate lyase/PEP mutase superfamily. PEP mutase family.</text>
</comment>
<dbReference type="CDD" id="cd00377">
    <property type="entry name" value="ICL_PEPM"/>
    <property type="match status" value="1"/>
</dbReference>
<dbReference type="InterPro" id="IPR040442">
    <property type="entry name" value="Pyrv_kinase-like_dom_sf"/>
</dbReference>
<accession>A0A401UY69</accession>
<sequence length="314" mass="33500">MTRTDHPAVPVPARRTTLRELFDAPGLVRIVGAHNPLGARLAERAGFDGVWASGLEVSASQGVPDADILTMSDLLSVSASMASAVRIPVVSDCDAGYGNVPQVMHMVRRYEAAGISAVTIEDKLFPKMNSFVASNQSLLPVEAFCGKISAAAAARTGDLLVIARIEALIAGHDLDEALSRAHAYEAAGADAVLIHAKDRSPDVVLEFLERWSSPLPVVVVPTTYHTVTATELEDAGAKMVVYANHGLRALITAVSETFSSILRDGRTSRFEDDIATVEDVFELQGLRDMLDEERRHDAAGVEHALAAAPLANRS</sequence>
<protein>
    <submittedName>
        <fullName evidence="2">Phosphoenolpyruvate phosphomutase</fullName>
    </submittedName>
</protein>
<dbReference type="RefSeq" id="WP_124342170.1">
    <property type="nucleotide sequence ID" value="NZ_BHYL01000084.1"/>
</dbReference>
<comment type="caution">
    <text evidence="2">The sequence shown here is derived from an EMBL/GenBank/DDBJ whole genome shotgun (WGS) entry which is preliminary data.</text>
</comment>
<dbReference type="PANTHER" id="PTHR42905">
    <property type="entry name" value="PHOSPHOENOLPYRUVATE CARBOXYLASE"/>
    <property type="match status" value="1"/>
</dbReference>
<dbReference type="PANTHER" id="PTHR42905:SF7">
    <property type="entry name" value="PHOSPHOENOLPYRUVATE PHOSPHOMUTASE"/>
    <property type="match status" value="1"/>
</dbReference>